<dbReference type="InterPro" id="IPR002684">
    <property type="entry name" value="Biotin_synth/BioAB"/>
</dbReference>
<dbReference type="HAMAP" id="MF_01694">
    <property type="entry name" value="BioB"/>
    <property type="match status" value="1"/>
</dbReference>
<dbReference type="PIRSF" id="PIRSF001619">
    <property type="entry name" value="Biotin_synth"/>
    <property type="match status" value="1"/>
</dbReference>
<dbReference type="PROSITE" id="PS51918">
    <property type="entry name" value="RADICAL_SAM"/>
    <property type="match status" value="1"/>
</dbReference>
<dbReference type="SFLD" id="SFLDS00029">
    <property type="entry name" value="Radical_SAM"/>
    <property type="match status" value="1"/>
</dbReference>
<dbReference type="InterPro" id="IPR006638">
    <property type="entry name" value="Elp3/MiaA/NifB-like_rSAM"/>
</dbReference>
<dbReference type="NCBIfam" id="TIGR00433">
    <property type="entry name" value="bioB"/>
    <property type="match status" value="1"/>
</dbReference>
<organism evidence="17 19">
    <name type="scientific">Streptococcus agalactiae</name>
    <dbReference type="NCBI Taxonomy" id="1311"/>
    <lineage>
        <taxon>Bacteria</taxon>
        <taxon>Bacillati</taxon>
        <taxon>Bacillota</taxon>
        <taxon>Bacilli</taxon>
        <taxon>Lactobacillales</taxon>
        <taxon>Streptococcaceae</taxon>
        <taxon>Streptococcus</taxon>
    </lineage>
</organism>
<dbReference type="InterPro" id="IPR058240">
    <property type="entry name" value="rSAM_sf"/>
</dbReference>
<dbReference type="KEGG" id="sage:EN72_02710"/>
<dbReference type="CDD" id="cd01335">
    <property type="entry name" value="Radical_SAM"/>
    <property type="match status" value="1"/>
</dbReference>
<protein>
    <recommendedName>
        <fullName evidence="3 13">Biotin synthase</fullName>
        <ecNumber evidence="3 13">2.8.1.6</ecNumber>
    </recommendedName>
</protein>
<keyword evidence="9 13" id="KW-0093">Biotin biosynthesis</keyword>
<reference evidence="16 18" key="1">
    <citation type="journal article" date="2015" name="PLoS ONE">
        <title>Genomic analysis reveals the molecular basis for capsule loss in the group B streptococcus population.</title>
        <authorList>
            <consortium name="DEVANI Consortium"/>
            <person name="Rosini R."/>
            <person name="Campisi E."/>
            <person name="De Chiara M."/>
            <person name="Tettelin H."/>
            <person name="Rinaudo D."/>
            <person name="Toniolo C."/>
            <person name="Metruccio M."/>
            <person name="Guidotti S."/>
            <person name="Sorensen U.B."/>
            <person name="Kilian M."/>
            <person name="Ramirez M."/>
            <person name="Janulczyk R."/>
            <person name="Donati C."/>
            <person name="Grandi G."/>
            <person name="Margarit I."/>
        </authorList>
    </citation>
    <scope>NUCLEOTIDE SEQUENCE [LARGE SCALE GENOMIC DNA]</scope>
    <source>
        <strain evidence="16 18">ES-PW-063</strain>
    </source>
</reference>
<dbReference type="SMART" id="SM00729">
    <property type="entry name" value="Elp3"/>
    <property type="match status" value="1"/>
</dbReference>
<dbReference type="InterPro" id="IPR013785">
    <property type="entry name" value="Aldolase_TIM"/>
</dbReference>
<dbReference type="UniPathway" id="UPA00078">
    <property type="reaction ID" value="UER00162"/>
</dbReference>
<evidence type="ECO:0000256" key="3">
    <source>
        <dbReference type="ARBA" id="ARBA00012236"/>
    </source>
</evidence>
<proteinExistence type="inferred from homology"/>
<dbReference type="Pfam" id="PF04055">
    <property type="entry name" value="Radical_SAM"/>
    <property type="match status" value="1"/>
</dbReference>
<dbReference type="OMA" id="NICTTHT"/>
<evidence type="ECO:0000256" key="8">
    <source>
        <dbReference type="ARBA" id="ARBA00022723"/>
    </source>
</evidence>
<evidence type="ECO:0000256" key="1">
    <source>
        <dbReference type="ARBA" id="ARBA00004942"/>
    </source>
</evidence>
<comment type="subunit">
    <text evidence="13">Homodimer.</text>
</comment>
<dbReference type="GO" id="GO:0004076">
    <property type="term" value="F:biotin synthase activity"/>
    <property type="evidence" value="ECO:0007669"/>
    <property type="project" value="UniProtKB-UniRule"/>
</dbReference>
<dbReference type="GO" id="GO:0051537">
    <property type="term" value="F:2 iron, 2 sulfur cluster binding"/>
    <property type="evidence" value="ECO:0007669"/>
    <property type="project" value="UniProtKB-KW"/>
</dbReference>
<comment type="function">
    <text evidence="13">Catalyzes the conversion of dethiobiotin (DTB) to biotin by the insertion of a sulfur atom into dethiobiotin via a radical-based mechanism.</text>
</comment>
<evidence type="ECO:0000259" key="15">
    <source>
        <dbReference type="PROSITE" id="PS51918"/>
    </source>
</evidence>
<dbReference type="RefSeq" id="WP_000009961.1">
    <property type="nucleotide sequence ID" value="NZ_AP018935.1"/>
</dbReference>
<dbReference type="GO" id="GO:0009102">
    <property type="term" value="P:biotin biosynthetic process"/>
    <property type="evidence" value="ECO:0007669"/>
    <property type="project" value="UniProtKB-UniRule"/>
</dbReference>
<dbReference type="SUPFAM" id="SSF102114">
    <property type="entry name" value="Radical SAM enzymes"/>
    <property type="match status" value="1"/>
</dbReference>
<evidence type="ECO:0000313" key="19">
    <source>
        <dbReference type="Proteomes" id="UP000093122"/>
    </source>
</evidence>
<dbReference type="PANTHER" id="PTHR22976:SF2">
    <property type="entry name" value="BIOTIN SYNTHASE, MITOCHONDRIAL"/>
    <property type="match status" value="1"/>
</dbReference>
<feature type="binding site" evidence="13 14">
    <location>
        <position position="68"/>
    </location>
    <ligand>
        <name>[4Fe-4S] cluster</name>
        <dbReference type="ChEBI" id="CHEBI:49883"/>
        <note>4Fe-4S-S-AdoMet</note>
    </ligand>
</feature>
<dbReference type="GO" id="GO:0005506">
    <property type="term" value="F:iron ion binding"/>
    <property type="evidence" value="ECO:0007669"/>
    <property type="project" value="UniProtKB-UniRule"/>
</dbReference>
<dbReference type="InterPro" id="IPR007197">
    <property type="entry name" value="rSAM"/>
</dbReference>
<reference evidence="17 19" key="2">
    <citation type="journal article" date="2016" name="Sci. Rep.">
        <title>Serotype IV Streptococcus agalactiae ST-452 has arisen from large genomic recombination events between CC23 and the hypervirulent CC17 lineages.</title>
        <authorList>
            <person name="Campisi E."/>
            <person name="Rinaudo C.D."/>
            <person name="Donati C."/>
            <person name="Barucco M."/>
            <person name="Torricelli G."/>
            <person name="Edwards M.S."/>
            <person name="Baker C.J."/>
            <person name="Margarit I."/>
            <person name="Rosini R."/>
        </authorList>
    </citation>
    <scope>NUCLEOTIDE SEQUENCE [LARGE SCALE GENOMIC DNA]</scope>
    <source>
        <strain evidence="17 19">CZ-PW-140</strain>
    </source>
</reference>
<evidence type="ECO:0000256" key="14">
    <source>
        <dbReference type="PIRSR" id="PIRSR001619-1"/>
    </source>
</evidence>
<feature type="binding site" evidence="13 14">
    <location>
        <position position="75"/>
    </location>
    <ligand>
        <name>[4Fe-4S] cluster</name>
        <dbReference type="ChEBI" id="CHEBI:49883"/>
        <note>4Fe-4S-S-AdoMet</note>
    </ligand>
</feature>
<keyword evidence="6 13" id="KW-0949">S-adenosyl-L-methionine</keyword>
<dbReference type="SMART" id="SM00876">
    <property type="entry name" value="BATS"/>
    <property type="match status" value="1"/>
</dbReference>
<dbReference type="Pfam" id="PF06968">
    <property type="entry name" value="BATS"/>
    <property type="match status" value="1"/>
</dbReference>
<evidence type="ECO:0000313" key="17">
    <source>
        <dbReference type="EMBL" id="OCM70966.1"/>
    </source>
</evidence>
<feature type="binding site" evidence="13 14">
    <location>
        <position position="72"/>
    </location>
    <ligand>
        <name>[4Fe-4S] cluster</name>
        <dbReference type="ChEBI" id="CHEBI:49883"/>
        <note>4Fe-4S-S-AdoMet</note>
    </ligand>
</feature>
<evidence type="ECO:0000256" key="13">
    <source>
        <dbReference type="HAMAP-Rule" id="MF_01694"/>
    </source>
</evidence>
<dbReference type="SMR" id="A0A0E1EKB5"/>
<dbReference type="AlphaFoldDB" id="A0A0E1EKB5"/>
<comment type="similarity">
    <text evidence="2 13">Belongs to the radical SAM superfamily. Biotin synthase family.</text>
</comment>
<dbReference type="InterPro" id="IPR010722">
    <property type="entry name" value="BATS_dom"/>
</dbReference>
<dbReference type="SFLD" id="SFLDG01278">
    <property type="entry name" value="biotin_synthase_like"/>
    <property type="match status" value="1"/>
</dbReference>
<name>A0A0E1EKB5_STRAG</name>
<comment type="caution">
    <text evidence="17">The sequence shown here is derived from an EMBL/GenBank/DDBJ whole genome shotgun (WGS) entry which is preliminary data.</text>
</comment>
<dbReference type="SFLD" id="SFLDG01060">
    <property type="entry name" value="BATS_domain_containing"/>
    <property type="match status" value="1"/>
</dbReference>
<dbReference type="Proteomes" id="UP000035174">
    <property type="component" value="Unassembled WGS sequence"/>
</dbReference>
<keyword evidence="5 13" id="KW-0808">Transferase</keyword>
<comment type="cofactor">
    <cofactor evidence="14">
        <name>[2Fe-2S] cluster</name>
        <dbReference type="ChEBI" id="CHEBI:190135"/>
    </cofactor>
    <text evidence="14">Binds 1 [2Fe-2S] cluster. The cluster is coordinated with 3 cysteines and 1 arginine.</text>
</comment>
<feature type="binding site" evidence="13 14">
    <location>
        <position position="144"/>
    </location>
    <ligand>
        <name>[2Fe-2S] cluster</name>
        <dbReference type="ChEBI" id="CHEBI:190135"/>
    </ligand>
</feature>
<dbReference type="EMBL" id="LCVB01000027">
    <property type="protein sequence ID" value="KLJ29627.1"/>
    <property type="molecule type" value="Genomic_DNA"/>
</dbReference>
<evidence type="ECO:0000313" key="16">
    <source>
        <dbReference type="EMBL" id="KLJ29627.1"/>
    </source>
</evidence>
<evidence type="ECO:0000256" key="5">
    <source>
        <dbReference type="ARBA" id="ARBA00022679"/>
    </source>
</evidence>
<evidence type="ECO:0000256" key="12">
    <source>
        <dbReference type="ARBA" id="ARBA00051157"/>
    </source>
</evidence>
<evidence type="ECO:0000256" key="2">
    <source>
        <dbReference type="ARBA" id="ARBA00010765"/>
    </source>
</evidence>
<comment type="pathway">
    <text evidence="1 13">Cofactor biosynthesis; biotin biosynthesis; biotin from 7,8-diaminononanoate: step 2/2.</text>
</comment>
<sequence length="330" mass="37338">MSFQTNYIHLADEILSGKTSISYEQALEILNSDENWWEIYAAALYLKNQVSRNNIRLNVLLSAKQGLCAENCGYCSQSKESTADIDKFGLLPQNVILKQAIVAHQNGASVFCIAMSGTKPSKREIEQLCQVIPEIKKSLPLEICLTAGFLDREQLHQLKQAGIDRINHNLNTPEENYPNIATTHSFKDRCDTLERIHNEDIDVCSGFICGMGESDEGLITLAFRLKELDPYSIPVNFLLAVEGTPLGKYNYLTPIKCLKIMAMLRFVFPFKELRLSAGREVHFENFESLVTLLVDSTFLGNYLTEGGRNQHTDIEFLEKLQLNHTKKELI</sequence>
<comment type="cofactor">
    <cofactor evidence="13">
        <name>[2Fe-2S] cluster</name>
        <dbReference type="ChEBI" id="CHEBI:190135"/>
    </cofactor>
    <text evidence="13">Binds 1 [2Fe-2S] cluster. The cluster is coordinated with 3 cysteines and 1 arginine.</text>
</comment>
<keyword evidence="7 13" id="KW-0001">2Fe-2S</keyword>
<accession>A0A0E1EKB5</accession>
<keyword evidence="8 13" id="KW-0479">Metal-binding</keyword>
<comment type="catalytic activity">
    <reaction evidence="12 13">
        <text>(4R,5S)-dethiobiotin + (sulfur carrier)-SH + 2 reduced [2Fe-2S]-[ferredoxin] + 2 S-adenosyl-L-methionine = (sulfur carrier)-H + biotin + 2 5'-deoxyadenosine + 2 L-methionine + 2 oxidized [2Fe-2S]-[ferredoxin]</text>
        <dbReference type="Rhea" id="RHEA:22060"/>
        <dbReference type="Rhea" id="RHEA-COMP:10000"/>
        <dbReference type="Rhea" id="RHEA-COMP:10001"/>
        <dbReference type="Rhea" id="RHEA-COMP:14737"/>
        <dbReference type="Rhea" id="RHEA-COMP:14739"/>
        <dbReference type="ChEBI" id="CHEBI:17319"/>
        <dbReference type="ChEBI" id="CHEBI:29917"/>
        <dbReference type="ChEBI" id="CHEBI:33737"/>
        <dbReference type="ChEBI" id="CHEBI:33738"/>
        <dbReference type="ChEBI" id="CHEBI:57586"/>
        <dbReference type="ChEBI" id="CHEBI:57844"/>
        <dbReference type="ChEBI" id="CHEBI:59789"/>
        <dbReference type="ChEBI" id="CHEBI:64428"/>
        <dbReference type="ChEBI" id="CHEBI:149473"/>
        <dbReference type="EC" id="2.8.1.6"/>
    </reaction>
</comment>
<dbReference type="PANTHER" id="PTHR22976">
    <property type="entry name" value="BIOTIN SYNTHASE"/>
    <property type="match status" value="1"/>
</dbReference>
<keyword evidence="4 13" id="KW-0004">4Fe-4S</keyword>
<keyword evidence="10 13" id="KW-0408">Iron</keyword>
<keyword evidence="11 13" id="KW-0411">Iron-sulfur</keyword>
<feature type="binding site" evidence="13 14">
    <location>
        <position position="274"/>
    </location>
    <ligand>
        <name>[2Fe-2S] cluster</name>
        <dbReference type="ChEBI" id="CHEBI:190135"/>
    </ligand>
</feature>
<feature type="domain" description="Radical SAM core" evidence="15">
    <location>
        <begin position="53"/>
        <end position="276"/>
    </location>
</feature>
<evidence type="ECO:0000256" key="4">
    <source>
        <dbReference type="ARBA" id="ARBA00022485"/>
    </source>
</evidence>
<feature type="binding site" evidence="13 14">
    <location>
        <position position="112"/>
    </location>
    <ligand>
        <name>[2Fe-2S] cluster</name>
        <dbReference type="ChEBI" id="CHEBI:190135"/>
    </ligand>
</feature>
<evidence type="ECO:0000256" key="6">
    <source>
        <dbReference type="ARBA" id="ARBA00022691"/>
    </source>
</evidence>
<gene>
    <name evidence="13" type="primary">bioB</name>
    <name evidence="17" type="ORF">AX245_10855</name>
    <name evidence="16" type="ORF">WA45_04570</name>
</gene>
<dbReference type="Gene3D" id="3.20.20.70">
    <property type="entry name" value="Aldolase class I"/>
    <property type="match status" value="1"/>
</dbReference>
<feature type="binding site" evidence="13 14">
    <location>
        <position position="204"/>
    </location>
    <ligand>
        <name>[2Fe-2S] cluster</name>
        <dbReference type="ChEBI" id="CHEBI:190135"/>
    </ligand>
</feature>
<dbReference type="EMBL" id="MAWT01000041">
    <property type="protein sequence ID" value="OCM70966.1"/>
    <property type="molecule type" value="Genomic_DNA"/>
</dbReference>
<evidence type="ECO:0000256" key="9">
    <source>
        <dbReference type="ARBA" id="ARBA00022756"/>
    </source>
</evidence>
<evidence type="ECO:0000256" key="7">
    <source>
        <dbReference type="ARBA" id="ARBA00022714"/>
    </source>
</evidence>
<dbReference type="GO" id="GO:0051539">
    <property type="term" value="F:4 iron, 4 sulfur cluster binding"/>
    <property type="evidence" value="ECO:0007669"/>
    <property type="project" value="UniProtKB-KW"/>
</dbReference>
<dbReference type="InterPro" id="IPR024177">
    <property type="entry name" value="Biotin_synthase"/>
</dbReference>
<evidence type="ECO:0000256" key="10">
    <source>
        <dbReference type="ARBA" id="ARBA00023004"/>
    </source>
</evidence>
<evidence type="ECO:0000313" key="18">
    <source>
        <dbReference type="Proteomes" id="UP000035174"/>
    </source>
</evidence>
<dbReference type="Proteomes" id="UP000093122">
    <property type="component" value="Unassembled WGS sequence"/>
</dbReference>
<evidence type="ECO:0000256" key="11">
    <source>
        <dbReference type="ARBA" id="ARBA00023014"/>
    </source>
</evidence>
<comment type="cofactor">
    <cofactor evidence="13 14">
        <name>[4Fe-4S] cluster</name>
        <dbReference type="ChEBI" id="CHEBI:49883"/>
    </cofactor>
    <text evidence="13 14">Binds 1 [4Fe-4S] cluster. The cluster is coordinated with 3 cysteines and an exchangeable S-adenosyl-L-methionine.</text>
</comment>
<dbReference type="EC" id="2.8.1.6" evidence="3 13"/>